<dbReference type="PROSITE" id="PS00463">
    <property type="entry name" value="ZN2_CY6_FUNGAL_1"/>
    <property type="match status" value="1"/>
</dbReference>
<feature type="compositionally biased region" description="Pro residues" evidence="2">
    <location>
        <begin position="216"/>
        <end position="226"/>
    </location>
</feature>
<sequence length="733" mass="82486">MSKRHRQLLPAPKADNADVESPVSGLYLTPSEDEPFKRPRIGTQLACDSCRRRKIRCNGERPHCRACQQRGEVAPCVYADSRGQRQPAEESEQLAKLFELIKSVSERQALDILRIIRSHDDIKDIMSIVQASHGSEHDQASPGRLPISTRHTRLEHELMSTNPVSFPPLRSAESDILKIAAGTRRHATGGGIESQSSSSAAENSMPSDKPNTFDSAPPPVNLVNVAPPPDSRLAELDMSFWTTVPIPNDLAAKVLALYLETDHPLLGTFDPDLFLDDLVNRRSRYCSGVLVSALMYWGCQMYTAWDPGIKEYLSKFSQEAEARWLDEKANDSLPNLAVAQLLSLAYLSHGKDHLVLTFVSQANAMATRMGLLGVNPESVASTVRGMAPELQSATSYAAWGTFNWMVLMALFYQQPGLVYPEHPPGLPIPRHGSHRSPGEGGESARGFVQSWSNMHETFPALCRFWLIMHEVTLRYYRDQPSPREPLSQHVSLAFAEYKYRELLAWAETLPSSLTRSERSPHHVLTLHIWFHAAILDVLRPFTTQARSATKQLRLRTFASQKSTPDTAYKASVDQLKRLVIVYRNTYASSTYTMLWHTALIHVANAILDDTTDPAWRFYLSFCMQCYVTLQQPYRFTEAIGRSLLSMTLQKGHLSPTEARQMMKQFEQDLSSRPPDDIRATFMADLNLAMTDPEKASVESLADRFEDIALFQEYTNEDSSMDEPTEDEPQAWDS</sequence>
<feature type="region of interest" description="Disordered" evidence="2">
    <location>
        <begin position="184"/>
        <end position="226"/>
    </location>
</feature>
<evidence type="ECO:0000313" key="5">
    <source>
        <dbReference type="Proteomes" id="UP000736672"/>
    </source>
</evidence>
<feature type="region of interest" description="Disordered" evidence="2">
    <location>
        <begin position="712"/>
        <end position="733"/>
    </location>
</feature>
<dbReference type="GO" id="GO:0008270">
    <property type="term" value="F:zinc ion binding"/>
    <property type="evidence" value="ECO:0007669"/>
    <property type="project" value="InterPro"/>
</dbReference>
<feature type="region of interest" description="Disordered" evidence="2">
    <location>
        <begin position="1"/>
        <end position="35"/>
    </location>
</feature>
<dbReference type="Gene3D" id="4.10.240.10">
    <property type="entry name" value="Zn(2)-C6 fungal-type DNA-binding domain"/>
    <property type="match status" value="1"/>
</dbReference>
<proteinExistence type="predicted"/>
<gene>
    <name evidence="4" type="ORF">B0J15DRAFT_593700</name>
</gene>
<dbReference type="OrthoDB" id="10261408at2759"/>
<keyword evidence="1" id="KW-0539">Nucleus</keyword>
<comment type="caution">
    <text evidence="4">The sequence shown here is derived from an EMBL/GenBank/DDBJ whole genome shotgun (WGS) entry which is preliminary data.</text>
</comment>
<keyword evidence="5" id="KW-1185">Reference proteome</keyword>
<dbReference type="SMART" id="SM00066">
    <property type="entry name" value="GAL4"/>
    <property type="match status" value="1"/>
</dbReference>
<dbReference type="AlphaFoldDB" id="A0A9P9KN14"/>
<evidence type="ECO:0000256" key="2">
    <source>
        <dbReference type="SAM" id="MobiDB-lite"/>
    </source>
</evidence>
<feature type="domain" description="Zn(2)-C6 fungal-type" evidence="3">
    <location>
        <begin position="46"/>
        <end position="78"/>
    </location>
</feature>
<dbReference type="CDD" id="cd12148">
    <property type="entry name" value="fungal_TF_MHR"/>
    <property type="match status" value="1"/>
</dbReference>
<dbReference type="PANTHER" id="PTHR47256:SF1">
    <property type="entry name" value="ZN(II)2CYS6 TRANSCRIPTION FACTOR (EUROFUNG)"/>
    <property type="match status" value="1"/>
</dbReference>
<dbReference type="GO" id="GO:0000981">
    <property type="term" value="F:DNA-binding transcription factor activity, RNA polymerase II-specific"/>
    <property type="evidence" value="ECO:0007669"/>
    <property type="project" value="InterPro"/>
</dbReference>
<dbReference type="InterPro" id="IPR053187">
    <property type="entry name" value="Notoamide_regulator"/>
</dbReference>
<dbReference type="SUPFAM" id="SSF57701">
    <property type="entry name" value="Zn2/Cys6 DNA-binding domain"/>
    <property type="match status" value="1"/>
</dbReference>
<dbReference type="Pfam" id="PF00172">
    <property type="entry name" value="Zn_clus"/>
    <property type="match status" value="1"/>
</dbReference>
<dbReference type="PANTHER" id="PTHR47256">
    <property type="entry name" value="ZN(II)2CYS6 TRANSCRIPTION FACTOR (EUROFUNG)-RELATED"/>
    <property type="match status" value="1"/>
</dbReference>
<evidence type="ECO:0000313" key="4">
    <source>
        <dbReference type="EMBL" id="KAH7264645.1"/>
    </source>
</evidence>
<organism evidence="4 5">
    <name type="scientific">Fusarium solani</name>
    <name type="common">Filamentous fungus</name>
    <dbReference type="NCBI Taxonomy" id="169388"/>
    <lineage>
        <taxon>Eukaryota</taxon>
        <taxon>Fungi</taxon>
        <taxon>Dikarya</taxon>
        <taxon>Ascomycota</taxon>
        <taxon>Pezizomycotina</taxon>
        <taxon>Sordariomycetes</taxon>
        <taxon>Hypocreomycetidae</taxon>
        <taxon>Hypocreales</taxon>
        <taxon>Nectriaceae</taxon>
        <taxon>Fusarium</taxon>
        <taxon>Fusarium solani species complex</taxon>
    </lineage>
</organism>
<dbReference type="Proteomes" id="UP000736672">
    <property type="component" value="Unassembled WGS sequence"/>
</dbReference>
<dbReference type="PROSITE" id="PS50048">
    <property type="entry name" value="ZN2_CY6_FUNGAL_2"/>
    <property type="match status" value="1"/>
</dbReference>
<evidence type="ECO:0000256" key="1">
    <source>
        <dbReference type="ARBA" id="ARBA00023242"/>
    </source>
</evidence>
<dbReference type="CDD" id="cd00067">
    <property type="entry name" value="GAL4"/>
    <property type="match status" value="1"/>
</dbReference>
<name>A0A9P9KN14_FUSSL</name>
<evidence type="ECO:0000259" key="3">
    <source>
        <dbReference type="PROSITE" id="PS50048"/>
    </source>
</evidence>
<feature type="compositionally biased region" description="Acidic residues" evidence="2">
    <location>
        <begin position="714"/>
        <end position="733"/>
    </location>
</feature>
<dbReference type="InterPro" id="IPR001138">
    <property type="entry name" value="Zn2Cys6_DnaBD"/>
</dbReference>
<accession>A0A9P9KN14</accession>
<dbReference type="EMBL" id="JAGTJS010000007">
    <property type="protein sequence ID" value="KAH7264645.1"/>
    <property type="molecule type" value="Genomic_DNA"/>
</dbReference>
<protein>
    <recommendedName>
        <fullName evidence="3">Zn(2)-C6 fungal-type domain-containing protein</fullName>
    </recommendedName>
</protein>
<reference evidence="4" key="1">
    <citation type="journal article" date="2021" name="Nat. Commun.">
        <title>Genetic determinants of endophytism in the Arabidopsis root mycobiome.</title>
        <authorList>
            <person name="Mesny F."/>
            <person name="Miyauchi S."/>
            <person name="Thiergart T."/>
            <person name="Pickel B."/>
            <person name="Atanasova L."/>
            <person name="Karlsson M."/>
            <person name="Huettel B."/>
            <person name="Barry K.W."/>
            <person name="Haridas S."/>
            <person name="Chen C."/>
            <person name="Bauer D."/>
            <person name="Andreopoulos W."/>
            <person name="Pangilinan J."/>
            <person name="LaButti K."/>
            <person name="Riley R."/>
            <person name="Lipzen A."/>
            <person name="Clum A."/>
            <person name="Drula E."/>
            <person name="Henrissat B."/>
            <person name="Kohler A."/>
            <person name="Grigoriev I.V."/>
            <person name="Martin F.M."/>
            <person name="Hacquard S."/>
        </authorList>
    </citation>
    <scope>NUCLEOTIDE SEQUENCE</scope>
    <source>
        <strain evidence="4">FSSC 5 MPI-SDFR-AT-0091</strain>
    </source>
</reference>
<feature type="compositionally biased region" description="Low complexity" evidence="2">
    <location>
        <begin position="193"/>
        <end position="207"/>
    </location>
</feature>
<dbReference type="InterPro" id="IPR036864">
    <property type="entry name" value="Zn2-C6_fun-type_DNA-bd_sf"/>
</dbReference>